<evidence type="ECO:0000313" key="20">
    <source>
        <dbReference type="Proteomes" id="UP000640583"/>
    </source>
</evidence>
<dbReference type="EC" id="6.3.2.4" evidence="5 14"/>
<evidence type="ECO:0000256" key="6">
    <source>
        <dbReference type="ARBA" id="ARBA00022490"/>
    </source>
</evidence>
<dbReference type="Proteomes" id="UP000640583">
    <property type="component" value="Unassembled WGS sequence"/>
</dbReference>
<evidence type="ECO:0000256" key="14">
    <source>
        <dbReference type="HAMAP-Rule" id="MF_00047"/>
    </source>
</evidence>
<evidence type="ECO:0000256" key="15">
    <source>
        <dbReference type="PIRSR" id="PIRSR039102-1"/>
    </source>
</evidence>
<evidence type="ECO:0000256" key="1">
    <source>
        <dbReference type="ARBA" id="ARBA00001936"/>
    </source>
</evidence>
<evidence type="ECO:0000256" key="4">
    <source>
        <dbReference type="ARBA" id="ARBA00010871"/>
    </source>
</evidence>
<dbReference type="RefSeq" id="WP_228847474.1">
    <property type="nucleotide sequence ID" value="NZ_JADCKQ010000002.1"/>
</dbReference>
<dbReference type="InterPro" id="IPR005905">
    <property type="entry name" value="D_ala_D_ala"/>
</dbReference>
<evidence type="ECO:0000256" key="10">
    <source>
        <dbReference type="ARBA" id="ARBA00022960"/>
    </source>
</evidence>
<comment type="subcellular location">
    <subcellularLocation>
        <location evidence="3 14">Cytoplasm</location>
    </subcellularLocation>
</comment>
<comment type="pathway">
    <text evidence="14">Cell wall biogenesis; peptidoglycan biosynthesis.</text>
</comment>
<feature type="active site" evidence="15">
    <location>
        <position position="151"/>
    </location>
</feature>
<comment type="similarity">
    <text evidence="4 14">Belongs to the D-alanine--D-alanine ligase family.</text>
</comment>
<evidence type="ECO:0000256" key="5">
    <source>
        <dbReference type="ARBA" id="ARBA00012216"/>
    </source>
</evidence>
<dbReference type="SUPFAM" id="SSF52440">
    <property type="entry name" value="PreATP-grasp domain"/>
    <property type="match status" value="1"/>
</dbReference>
<dbReference type="UniPathway" id="UPA00219"/>
<dbReference type="Gene3D" id="3.30.470.20">
    <property type="entry name" value="ATP-grasp fold, B domain"/>
    <property type="match status" value="1"/>
</dbReference>
<dbReference type="Gene3D" id="3.40.50.20">
    <property type="match status" value="1"/>
</dbReference>
<dbReference type="GO" id="GO:0046872">
    <property type="term" value="F:metal ion binding"/>
    <property type="evidence" value="ECO:0007669"/>
    <property type="project" value="UniProtKB-KW"/>
</dbReference>
<dbReference type="PROSITE" id="PS50975">
    <property type="entry name" value="ATP_GRASP"/>
    <property type="match status" value="1"/>
</dbReference>
<feature type="binding site" evidence="16">
    <location>
        <position position="258"/>
    </location>
    <ligand>
        <name>Mg(2+)</name>
        <dbReference type="ChEBI" id="CHEBI:18420"/>
        <label>1</label>
    </ligand>
</feature>
<evidence type="ECO:0000256" key="9">
    <source>
        <dbReference type="ARBA" id="ARBA00022840"/>
    </source>
</evidence>
<evidence type="ECO:0000256" key="3">
    <source>
        <dbReference type="ARBA" id="ARBA00004496"/>
    </source>
</evidence>
<dbReference type="InterPro" id="IPR013815">
    <property type="entry name" value="ATP_grasp_subdomain_1"/>
</dbReference>
<dbReference type="PIRSF" id="PIRSF039102">
    <property type="entry name" value="Ddl/VanB"/>
    <property type="match status" value="1"/>
</dbReference>
<evidence type="ECO:0000313" key="19">
    <source>
        <dbReference type="EMBL" id="MBI1492551.1"/>
    </source>
</evidence>
<dbReference type="HAMAP" id="MF_00047">
    <property type="entry name" value="Dala_Dala_lig"/>
    <property type="match status" value="1"/>
</dbReference>
<feature type="binding site" evidence="16">
    <location>
        <position position="274"/>
    </location>
    <ligand>
        <name>Mg(2+)</name>
        <dbReference type="ChEBI" id="CHEBI:18420"/>
        <label>2</label>
    </ligand>
</feature>
<name>A0A8J7LNS1_9RHOB</name>
<dbReference type="PROSITE" id="PS00843">
    <property type="entry name" value="DALA_DALA_LIGASE_1"/>
    <property type="match status" value="1"/>
</dbReference>
<keyword evidence="12 14" id="KW-0961">Cell wall biogenesis/degradation</keyword>
<dbReference type="InterPro" id="IPR011761">
    <property type="entry name" value="ATP-grasp"/>
</dbReference>
<evidence type="ECO:0000259" key="18">
    <source>
        <dbReference type="PROSITE" id="PS50975"/>
    </source>
</evidence>
<keyword evidence="20" id="KW-1185">Reference proteome</keyword>
<reference evidence="19" key="1">
    <citation type="submission" date="2020-10" db="EMBL/GenBank/DDBJ databases">
        <title>Paenihalocynthiibacter styelae gen. nov., sp. nov., isolated from stalked sea squirt Styela clava.</title>
        <authorList>
            <person name="Kim Y.-O."/>
            <person name="Yoon J.-H."/>
        </authorList>
    </citation>
    <scope>NUCLEOTIDE SEQUENCE</scope>
    <source>
        <strain evidence="19">MYP1-1</strain>
    </source>
</reference>
<accession>A0A8J7LNS1</accession>
<comment type="cofactor">
    <cofactor evidence="16">
        <name>Mg(2+)</name>
        <dbReference type="ChEBI" id="CHEBI:18420"/>
    </cofactor>
    <cofactor evidence="16">
        <name>Mn(2+)</name>
        <dbReference type="ChEBI" id="CHEBI:29035"/>
    </cofactor>
    <text evidence="16">Binds 2 magnesium or manganese ions per subunit.</text>
</comment>
<dbReference type="InterPro" id="IPR000291">
    <property type="entry name" value="D-Ala_lig_Van_CS"/>
</dbReference>
<sequence>MSGKTGLRVVVLMGGPSAEREVSLSSGRECAAALRGEGFDVIELDPGAETGQGAELVARLTEAAPDVVFNALHGQYGEDGLIQGLLDWLGLKYTHSGVLASAIAMDKERSKAVFRVAGLPVVDSIVADADDVRARHVMPAPYVVKPVNEGSSVGIYIVSEGANQPPQLSEDMPAKVMVETFAPGRELTCTILGSENPRALGVTDIITDGWYDYAAKYEVGGSRHVIPADVPAEIYKACQDYALRAHAALGCTGVSRTDFRWDETRGLDGLIILETNNQPGMTPTSLSPEQAAHEGMDFGAFCRFLVEDAL</sequence>
<keyword evidence="6 14" id="KW-0963">Cytoplasm</keyword>
<keyword evidence="10 14" id="KW-0133">Cell shape</keyword>
<evidence type="ECO:0000256" key="11">
    <source>
        <dbReference type="ARBA" id="ARBA00022984"/>
    </source>
</evidence>
<comment type="function">
    <text evidence="2 14">Cell wall formation.</text>
</comment>
<keyword evidence="16" id="KW-0464">Manganese</keyword>
<dbReference type="GO" id="GO:0008716">
    <property type="term" value="F:D-alanine-D-alanine ligase activity"/>
    <property type="evidence" value="ECO:0007669"/>
    <property type="project" value="UniProtKB-UniRule"/>
</dbReference>
<dbReference type="GO" id="GO:0009252">
    <property type="term" value="P:peptidoglycan biosynthetic process"/>
    <property type="evidence" value="ECO:0007669"/>
    <property type="project" value="UniProtKB-UniRule"/>
</dbReference>
<evidence type="ECO:0000256" key="13">
    <source>
        <dbReference type="ARBA" id="ARBA00047614"/>
    </source>
</evidence>
<evidence type="ECO:0000256" key="12">
    <source>
        <dbReference type="ARBA" id="ARBA00023316"/>
    </source>
</evidence>
<evidence type="ECO:0000256" key="7">
    <source>
        <dbReference type="ARBA" id="ARBA00022598"/>
    </source>
</evidence>
<dbReference type="GO" id="GO:0005524">
    <property type="term" value="F:ATP binding"/>
    <property type="evidence" value="ECO:0007669"/>
    <property type="project" value="UniProtKB-UniRule"/>
</dbReference>
<keyword evidence="7 14" id="KW-0436">Ligase</keyword>
<dbReference type="GO" id="GO:0008360">
    <property type="term" value="P:regulation of cell shape"/>
    <property type="evidence" value="ECO:0007669"/>
    <property type="project" value="UniProtKB-KW"/>
</dbReference>
<dbReference type="NCBIfam" id="TIGR01205">
    <property type="entry name" value="D_ala_D_alaTIGR"/>
    <property type="match status" value="1"/>
</dbReference>
<dbReference type="EMBL" id="JADCKQ010000002">
    <property type="protein sequence ID" value="MBI1492551.1"/>
    <property type="molecule type" value="Genomic_DNA"/>
</dbReference>
<dbReference type="Pfam" id="PF01820">
    <property type="entry name" value="Dala_Dala_lig_N"/>
    <property type="match status" value="1"/>
</dbReference>
<keyword evidence="16" id="KW-0460">Magnesium</keyword>
<comment type="catalytic activity">
    <reaction evidence="13 14">
        <text>2 D-alanine + ATP = D-alanyl-D-alanine + ADP + phosphate + H(+)</text>
        <dbReference type="Rhea" id="RHEA:11224"/>
        <dbReference type="ChEBI" id="CHEBI:15378"/>
        <dbReference type="ChEBI" id="CHEBI:30616"/>
        <dbReference type="ChEBI" id="CHEBI:43474"/>
        <dbReference type="ChEBI" id="CHEBI:57416"/>
        <dbReference type="ChEBI" id="CHEBI:57822"/>
        <dbReference type="ChEBI" id="CHEBI:456216"/>
        <dbReference type="EC" id="6.3.2.4"/>
    </reaction>
</comment>
<proteinExistence type="inferred from homology"/>
<feature type="domain" description="ATP-grasp" evidence="18">
    <location>
        <begin position="111"/>
        <end position="307"/>
    </location>
</feature>
<dbReference type="AlphaFoldDB" id="A0A8J7LNS1"/>
<dbReference type="InterPro" id="IPR016185">
    <property type="entry name" value="PreATP-grasp_dom_sf"/>
</dbReference>
<keyword evidence="9 17" id="KW-0067">ATP-binding</keyword>
<evidence type="ECO:0000256" key="8">
    <source>
        <dbReference type="ARBA" id="ARBA00022741"/>
    </source>
</evidence>
<organism evidence="19 20">
    <name type="scientific">Halocynthiibacter styelae</name>
    <dbReference type="NCBI Taxonomy" id="2761955"/>
    <lineage>
        <taxon>Bacteria</taxon>
        <taxon>Pseudomonadati</taxon>
        <taxon>Pseudomonadota</taxon>
        <taxon>Alphaproteobacteria</taxon>
        <taxon>Rhodobacterales</taxon>
        <taxon>Paracoccaceae</taxon>
        <taxon>Halocynthiibacter</taxon>
    </lineage>
</organism>
<keyword evidence="11 14" id="KW-0573">Peptidoglycan synthesis</keyword>
<dbReference type="Pfam" id="PF07478">
    <property type="entry name" value="Dala_Dala_lig_C"/>
    <property type="match status" value="1"/>
</dbReference>
<protein>
    <recommendedName>
        <fullName evidence="5 14">D-alanine--D-alanine ligase</fullName>
        <ecNumber evidence="5 14">6.3.2.4</ecNumber>
    </recommendedName>
    <alternativeName>
        <fullName evidence="14">D-Ala-D-Ala ligase</fullName>
    </alternativeName>
    <alternativeName>
        <fullName evidence="14">D-alanylalanine synthetase</fullName>
    </alternativeName>
</protein>
<comment type="caution">
    <text evidence="19">The sequence shown here is derived from an EMBL/GenBank/DDBJ whole genome shotgun (WGS) entry which is preliminary data.</text>
</comment>
<feature type="binding site" evidence="16">
    <location>
        <position position="276"/>
    </location>
    <ligand>
        <name>Mg(2+)</name>
        <dbReference type="ChEBI" id="CHEBI:18420"/>
        <label>2</label>
    </ligand>
</feature>
<feature type="active site" evidence="15">
    <location>
        <position position="19"/>
    </location>
</feature>
<dbReference type="InterPro" id="IPR011127">
    <property type="entry name" value="Dala_Dala_lig_N"/>
</dbReference>
<dbReference type="GO" id="GO:0071555">
    <property type="term" value="P:cell wall organization"/>
    <property type="evidence" value="ECO:0007669"/>
    <property type="project" value="UniProtKB-KW"/>
</dbReference>
<evidence type="ECO:0000256" key="17">
    <source>
        <dbReference type="PROSITE-ProRule" id="PRU00409"/>
    </source>
</evidence>
<keyword evidence="16" id="KW-0479">Metal-binding</keyword>
<evidence type="ECO:0000256" key="16">
    <source>
        <dbReference type="PIRSR" id="PIRSR039102-3"/>
    </source>
</evidence>
<dbReference type="InterPro" id="IPR011095">
    <property type="entry name" value="Dala_Dala_lig_C"/>
</dbReference>
<feature type="active site" evidence="15">
    <location>
        <position position="285"/>
    </location>
</feature>
<dbReference type="GO" id="GO:0005737">
    <property type="term" value="C:cytoplasm"/>
    <property type="evidence" value="ECO:0007669"/>
    <property type="project" value="UniProtKB-SubCell"/>
</dbReference>
<comment type="cofactor">
    <cofactor evidence="1">
        <name>Mn(2+)</name>
        <dbReference type="ChEBI" id="CHEBI:29035"/>
    </cofactor>
</comment>
<dbReference type="PANTHER" id="PTHR23132">
    <property type="entry name" value="D-ALANINE--D-ALANINE LIGASE"/>
    <property type="match status" value="1"/>
</dbReference>
<dbReference type="PANTHER" id="PTHR23132:SF23">
    <property type="entry name" value="D-ALANINE--D-ALANINE LIGASE B"/>
    <property type="match status" value="1"/>
</dbReference>
<dbReference type="Gene3D" id="3.30.1490.20">
    <property type="entry name" value="ATP-grasp fold, A domain"/>
    <property type="match status" value="1"/>
</dbReference>
<dbReference type="NCBIfam" id="NF002378">
    <property type="entry name" value="PRK01372.1"/>
    <property type="match status" value="1"/>
</dbReference>
<feature type="binding site" evidence="16">
    <location>
        <position position="274"/>
    </location>
    <ligand>
        <name>Mg(2+)</name>
        <dbReference type="ChEBI" id="CHEBI:18420"/>
        <label>1</label>
    </ligand>
</feature>
<dbReference type="SUPFAM" id="SSF56059">
    <property type="entry name" value="Glutathione synthetase ATP-binding domain-like"/>
    <property type="match status" value="1"/>
</dbReference>
<gene>
    <name evidence="14" type="primary">ddl</name>
    <name evidence="19" type="ORF">H1D41_02755</name>
</gene>
<keyword evidence="8 17" id="KW-0547">Nucleotide-binding</keyword>
<evidence type="ECO:0000256" key="2">
    <source>
        <dbReference type="ARBA" id="ARBA00003921"/>
    </source>
</evidence>